<gene>
    <name evidence="1" type="ORF">C6Y40_23160</name>
</gene>
<dbReference type="AlphaFoldDB" id="A0A2S9V425"/>
<sequence>MSSHPDSARSSSLPLDTLFSTFRMAGRNPLSAPQLNDYARLMDEGWAGPDFIDDDQADLAKRYYEVFIAEENQVPTRTNWHDTFNAMMWIAFPRSKKLINTLHCEEIAQFGIHPRTPKRNRITHFDECGLVIALPQDKLEKGNQLLERLANHQWQECLVDNQHEWGNTLFPVIIGHALYEMLLDPFIGLTAKWLAVIVPAGFEKMDEKTRYKMIDVALSERLTKLDGLAAKNTLKPIPLLGIPGWYSEQTEAFYADTGYFRPLAPNAPATVQLPLRRT</sequence>
<dbReference type="Proteomes" id="UP000238949">
    <property type="component" value="Unassembled WGS sequence"/>
</dbReference>
<dbReference type="Pfam" id="PF11227">
    <property type="entry name" value="DUF3025"/>
    <property type="match status" value="1"/>
</dbReference>
<keyword evidence="2" id="KW-1185">Reference proteome</keyword>
<dbReference type="InterPro" id="IPR021390">
    <property type="entry name" value="DUF3025"/>
</dbReference>
<evidence type="ECO:0000313" key="1">
    <source>
        <dbReference type="EMBL" id="PRO71199.1"/>
    </source>
</evidence>
<dbReference type="EMBL" id="PVNP01000212">
    <property type="protein sequence ID" value="PRO71199.1"/>
    <property type="molecule type" value="Genomic_DNA"/>
</dbReference>
<accession>A0A2S9V425</accession>
<evidence type="ECO:0000313" key="2">
    <source>
        <dbReference type="Proteomes" id="UP000238949"/>
    </source>
</evidence>
<dbReference type="OrthoDB" id="5292474at2"/>
<comment type="caution">
    <text evidence="1">The sequence shown here is derived from an EMBL/GenBank/DDBJ whole genome shotgun (WGS) entry which is preliminary data.</text>
</comment>
<proteinExistence type="predicted"/>
<organism evidence="1 2">
    <name type="scientific">Alteromonas alba</name>
    <dbReference type="NCBI Taxonomy" id="2079529"/>
    <lineage>
        <taxon>Bacteria</taxon>
        <taxon>Pseudomonadati</taxon>
        <taxon>Pseudomonadota</taxon>
        <taxon>Gammaproteobacteria</taxon>
        <taxon>Alteromonadales</taxon>
        <taxon>Alteromonadaceae</taxon>
        <taxon>Alteromonas/Salinimonas group</taxon>
        <taxon>Alteromonas</taxon>
    </lineage>
</organism>
<protein>
    <submittedName>
        <fullName evidence="1">DUF3025 domain-containing protein</fullName>
    </submittedName>
</protein>
<name>A0A2S9V425_9ALTE</name>
<reference evidence="2" key="1">
    <citation type="journal article" date="2020" name="Int. J. Syst. Evol. Microbiol.">
        <title>Alteromonas alba sp. nov., a marine bacterium isolated from the seawater of the West Pacific Ocean.</title>
        <authorList>
            <person name="Sun C."/>
            <person name="Wu Y.-H."/>
            <person name="Xamxidin M."/>
            <person name="Cheng H."/>
            <person name="Xu X.-W."/>
        </authorList>
    </citation>
    <scope>NUCLEOTIDE SEQUENCE [LARGE SCALE GENOMIC DNA]</scope>
    <source>
        <strain evidence="2">190</strain>
    </source>
</reference>